<dbReference type="PROSITE" id="PS50082">
    <property type="entry name" value="WD_REPEATS_2"/>
    <property type="match status" value="2"/>
</dbReference>
<feature type="compositionally biased region" description="Low complexity" evidence="17">
    <location>
        <begin position="1206"/>
        <end position="1215"/>
    </location>
</feature>
<evidence type="ECO:0000256" key="15">
    <source>
        <dbReference type="ARBA" id="ARBA00025864"/>
    </source>
</evidence>
<evidence type="ECO:0000256" key="17">
    <source>
        <dbReference type="SAM" id="MobiDB-lite"/>
    </source>
</evidence>
<reference evidence="18 19" key="1">
    <citation type="journal article" date="2017" name="Mycologia">
        <title>Bifiguratus adelaidae, gen. et sp. nov., a new member of Mucoromycotina in endophytic and soil-dwelling habitats.</title>
        <authorList>
            <person name="Torres-Cruz T.J."/>
            <person name="Billingsley Tobias T.L."/>
            <person name="Almatruk M."/>
            <person name="Hesse C."/>
            <person name="Kuske C.R."/>
            <person name="Desiro A."/>
            <person name="Benucci G.M."/>
            <person name="Bonito G."/>
            <person name="Stajich J.E."/>
            <person name="Dunlap C."/>
            <person name="Arnold A.E."/>
            <person name="Porras-Alfaro A."/>
        </authorList>
    </citation>
    <scope>NUCLEOTIDE SEQUENCE [LARGE SCALE GENOMIC DNA]</scope>
    <source>
        <strain evidence="18 19">AZ0501</strain>
    </source>
</reference>
<dbReference type="Proteomes" id="UP000242875">
    <property type="component" value="Unassembled WGS sequence"/>
</dbReference>
<feature type="region of interest" description="Disordered" evidence="17">
    <location>
        <begin position="539"/>
        <end position="594"/>
    </location>
</feature>
<keyword evidence="13" id="KW-0968">Cytoplasmic vesicle</keyword>
<evidence type="ECO:0000256" key="2">
    <source>
        <dbReference type="ARBA" id="ARBA00004397"/>
    </source>
</evidence>
<dbReference type="Gene3D" id="1.20.940.10">
    <property type="entry name" value="Functional domain of the splicing factor Prp18"/>
    <property type="match status" value="1"/>
</dbReference>
<comment type="similarity">
    <text evidence="3">Belongs to the WD repeat SEC31 family.</text>
</comment>
<dbReference type="GO" id="GO:0090110">
    <property type="term" value="P:COPII-coated vesicle cargo loading"/>
    <property type="evidence" value="ECO:0007669"/>
    <property type="project" value="TreeGrafter"/>
</dbReference>
<dbReference type="GO" id="GO:0005789">
    <property type="term" value="C:endoplasmic reticulum membrane"/>
    <property type="evidence" value="ECO:0007669"/>
    <property type="project" value="UniProtKB-SubCell"/>
</dbReference>
<evidence type="ECO:0000256" key="4">
    <source>
        <dbReference type="ARBA" id="ARBA00013507"/>
    </source>
</evidence>
<comment type="function">
    <text evidence="14">Component of the coat protein complex II (COPII) which promotes the formation of transport vesicles from the endoplasmic reticulum (ER). The coat has two main functions, the physical deformation of the endoplasmic reticulum membrane into vesicles and the selection of cargo molecules.</text>
</comment>
<gene>
    <name evidence="18" type="ORF">BZG36_02498</name>
</gene>
<evidence type="ECO:0000313" key="18">
    <source>
        <dbReference type="EMBL" id="OZJ04890.1"/>
    </source>
</evidence>
<dbReference type="SMART" id="SM00320">
    <property type="entry name" value="WD40"/>
    <property type="match status" value="5"/>
</dbReference>
<dbReference type="GO" id="GO:0005198">
    <property type="term" value="F:structural molecule activity"/>
    <property type="evidence" value="ECO:0007669"/>
    <property type="project" value="TreeGrafter"/>
</dbReference>
<dbReference type="GO" id="GO:0070971">
    <property type="term" value="C:endoplasmic reticulum exit site"/>
    <property type="evidence" value="ECO:0007669"/>
    <property type="project" value="TreeGrafter"/>
</dbReference>
<evidence type="ECO:0000256" key="5">
    <source>
        <dbReference type="ARBA" id="ARBA00021236"/>
    </source>
</evidence>
<comment type="subcellular location">
    <subcellularLocation>
        <location evidence="1">Cytoplasmic vesicle</location>
        <location evidence="1">COPII-coated vesicle membrane</location>
        <topology evidence="1">Peripheral membrane protein</topology>
        <orientation evidence="1">Cytoplasmic side</orientation>
    </subcellularLocation>
    <subcellularLocation>
        <location evidence="2">Endoplasmic reticulum membrane</location>
        <topology evidence="2">Peripheral membrane protein</topology>
        <orientation evidence="2">Cytoplasmic side</orientation>
    </subcellularLocation>
</comment>
<dbReference type="InterPro" id="IPR015943">
    <property type="entry name" value="WD40/YVTN_repeat-like_dom_sf"/>
</dbReference>
<evidence type="ECO:0000256" key="14">
    <source>
        <dbReference type="ARBA" id="ARBA00025471"/>
    </source>
</evidence>
<dbReference type="EMBL" id="MVBO01000027">
    <property type="protein sequence ID" value="OZJ04890.1"/>
    <property type="molecule type" value="Genomic_DNA"/>
</dbReference>
<keyword evidence="11" id="KW-0653">Protein transport</keyword>
<dbReference type="FunFam" id="2.130.10.10:FF:000526">
    <property type="entry name" value="Protein transport protein SEC31"/>
    <property type="match status" value="1"/>
</dbReference>
<keyword evidence="7 16" id="KW-0853">WD repeat</keyword>
<feature type="compositionally biased region" description="Polar residues" evidence="17">
    <location>
        <begin position="1005"/>
        <end position="1024"/>
    </location>
</feature>
<dbReference type="Gene3D" id="1.25.40.1030">
    <property type="match status" value="1"/>
</dbReference>
<evidence type="ECO:0000256" key="1">
    <source>
        <dbReference type="ARBA" id="ARBA00004299"/>
    </source>
</evidence>
<keyword evidence="12" id="KW-0472">Membrane</keyword>
<dbReference type="InterPro" id="IPR040251">
    <property type="entry name" value="SEC31-like"/>
</dbReference>
<evidence type="ECO:0000256" key="10">
    <source>
        <dbReference type="ARBA" id="ARBA00022892"/>
    </source>
</evidence>
<dbReference type="GO" id="GO:0007029">
    <property type="term" value="P:endoplasmic reticulum organization"/>
    <property type="evidence" value="ECO:0007669"/>
    <property type="project" value="TreeGrafter"/>
</dbReference>
<feature type="repeat" description="WD" evidence="16">
    <location>
        <begin position="131"/>
        <end position="173"/>
    </location>
</feature>
<accession>A0A261Y2P0</accession>
<dbReference type="PROSITE" id="PS50294">
    <property type="entry name" value="WD_REPEATS_REGION"/>
    <property type="match status" value="1"/>
</dbReference>
<feature type="compositionally biased region" description="Low complexity" evidence="17">
    <location>
        <begin position="552"/>
        <end position="565"/>
    </location>
</feature>
<evidence type="ECO:0000256" key="11">
    <source>
        <dbReference type="ARBA" id="ARBA00022927"/>
    </source>
</evidence>
<evidence type="ECO:0000256" key="8">
    <source>
        <dbReference type="ARBA" id="ARBA00022737"/>
    </source>
</evidence>
<keyword evidence="19" id="KW-1185">Reference proteome</keyword>
<dbReference type="PROSITE" id="PS00678">
    <property type="entry name" value="WD_REPEATS_1"/>
    <property type="match status" value="1"/>
</dbReference>
<dbReference type="SUPFAM" id="SSF50978">
    <property type="entry name" value="WD40 repeat-like"/>
    <property type="match status" value="1"/>
</dbReference>
<evidence type="ECO:0000256" key="3">
    <source>
        <dbReference type="ARBA" id="ARBA00009358"/>
    </source>
</evidence>
<comment type="subunit">
    <text evidence="15">The COPII coat is composed of at least 5 proteins: the SEC23/24 complex, the SEC13/31 complex, and the protein SAR1. SEC13 and SEC31 make a 2:2 tetramer that forms the edge element of the COPII outer coat. The tetramer self-assembles in multiple copies to form the complete polyhedral cage. Interacts (via WD 8) with SEC13.</text>
</comment>
<sequence>MTKLREIHRTATFTWSPGQHLPMIATGTVAGALDASFSNTSELALYDIDLDKYGDLSTVLKPVGTLTASAKFNRLAWGNVNSTRPYGILVGGMETGELNLWDPKIIKEHSAAGGSASADESASHPAVIMRNQTHTGGVRGLDFNPKQTNLLASAASNAEIFIWDLNNPTKPYSPSDNRSSKLEDITAVAWNRQVQHILATSSTTGYTVVWDLRQRREVIQLSYPAASGGGPAVGARRSVTAVAWNPENPTQLVTASEDDSSPFITMWDLRHAHSPEKSLSGHNKGILSLSWCEKDSDLLLSCGKDCRTLCWNPRTGENIGELPHSTNWNFEVEWCPRNPDLLAIASFDGKITVHSLQGPQAEAGDAGLHLEPVAQSDDPFAPQIYTAPNVPTSLRLKQPPKWFRRPVGATFGFGGKLCVFDQKATKAVKVHTAVTLPEFVENATSLENALNGKEDWEAFMQRCEQRLASGEKSQLKEDEIATWRVLRTLFAENAREQLMKYLGFEKEDITKQIEGAMSSLGLNKVDVMEHVEPAVVNEETNANGSALTSDDAQTAPAEVTTAPTEDSAEPTVAEGDPASGLFPDSEGQEGSLSGFFKAGDEQEVPETDFFANGAIKSEEGKSVTDEVISPVPAEVKEVKQAAPFSIYAEKGSETDRLITQAAIVGDFESAVNLCLADDRLSDALVFAACGGAELLASTQKAYFAKRASKLPYLRLLQGVVDNKLEDVAQNASLRDWREIVVVLCTFAKSEDFPDLCSILGDRLYTEWQKGANSASSGLEAGDCRRHATLCYLSAGKLDKVAAIWIDLQNEREKSLVQESRQESLYAHHVTSVSELISKVSVFRKAINYEDADLTAEETPLKPKLGPLYERYADYASIAAAQGLTDIAASYASLTPKDFIYRPKFTATDLTTFKYRFAPADSYYDQSSTISAPATSNLQQTYQPAAASQPSNTSQQAYGAVQTQSAYGTGQAPSAYGAVPAQSPYGAIPKQPAYGAASTQPAYGASQTQSAFGSTGYTSAPQSTDYEYGGGQYQPSYTPYQPTPSVPATQPLAPPPMGAAPPTPKSSSRTTTPHTSDSGAWNDPPIRSPANVTQTPAKQLPQRVVSPFPYNANAQTAPSIPGPPPPVGQMSSPYGGQRAQPASAPLPPPPTGASAPTPLYKQTASQQHAYHPQPYVPKSPVSGSFYGNQYGPPPQPAAPQGQPQPQPQVYNPYAPQRGATQLPAPRSNVGQAPVATAKPAGPPAKPEKKRHPVGDREHIPAGYKPIFSILSAEAAKCRQNAPTSQRRQWDDTDGRLNNLFELLNNDEIPKPVCDKLLELSQAMQSKNVDAAHRIHQDLYLTNFDLVGKGLVAIKRILDVQSTQQ</sequence>
<keyword evidence="8" id="KW-0677">Repeat</keyword>
<feature type="region of interest" description="Disordered" evidence="17">
    <location>
        <begin position="1005"/>
        <end position="1258"/>
    </location>
</feature>
<dbReference type="Pfam" id="PF00400">
    <property type="entry name" value="WD40"/>
    <property type="match status" value="2"/>
</dbReference>
<feature type="compositionally biased region" description="Pro residues" evidence="17">
    <location>
        <begin position="1190"/>
        <end position="1205"/>
    </location>
</feature>
<feature type="repeat" description="WD" evidence="16">
    <location>
        <begin position="279"/>
        <end position="321"/>
    </location>
</feature>
<feature type="compositionally biased region" description="Polar residues" evidence="17">
    <location>
        <begin position="539"/>
        <end position="551"/>
    </location>
</feature>
<dbReference type="PANTHER" id="PTHR13923">
    <property type="entry name" value="SEC31-RELATED PROTEIN"/>
    <property type="match status" value="1"/>
</dbReference>
<dbReference type="InterPro" id="IPR001680">
    <property type="entry name" value="WD40_rpt"/>
</dbReference>
<evidence type="ECO:0000256" key="9">
    <source>
        <dbReference type="ARBA" id="ARBA00022824"/>
    </source>
</evidence>
<evidence type="ECO:0000256" key="16">
    <source>
        <dbReference type="PROSITE-ProRule" id="PRU00221"/>
    </source>
</evidence>
<feature type="compositionally biased region" description="Pro residues" evidence="17">
    <location>
        <begin position="1051"/>
        <end position="1063"/>
    </location>
</feature>
<dbReference type="InterPro" id="IPR019775">
    <property type="entry name" value="WD40_repeat_CS"/>
</dbReference>
<comment type="caution">
    <text evidence="18">The sequence shown here is derived from an EMBL/GenBank/DDBJ whole genome shotgun (WGS) entry which is preliminary data.</text>
</comment>
<keyword evidence="10" id="KW-0931">ER-Golgi transport</keyword>
<name>A0A261Y2P0_9FUNG</name>
<dbReference type="GO" id="GO:0015031">
    <property type="term" value="P:protein transport"/>
    <property type="evidence" value="ECO:0007669"/>
    <property type="project" value="UniProtKB-KW"/>
</dbReference>
<feature type="compositionally biased region" description="Low complexity" evidence="17">
    <location>
        <begin position="1064"/>
        <end position="1077"/>
    </location>
</feature>
<keyword evidence="6" id="KW-0813">Transport</keyword>
<keyword evidence="9" id="KW-0256">Endoplasmic reticulum</keyword>
<evidence type="ECO:0000256" key="13">
    <source>
        <dbReference type="ARBA" id="ARBA00023329"/>
    </source>
</evidence>
<evidence type="ECO:0000313" key="19">
    <source>
        <dbReference type="Proteomes" id="UP000242875"/>
    </source>
</evidence>
<organism evidence="18 19">
    <name type="scientific">Bifiguratus adelaidae</name>
    <dbReference type="NCBI Taxonomy" id="1938954"/>
    <lineage>
        <taxon>Eukaryota</taxon>
        <taxon>Fungi</taxon>
        <taxon>Fungi incertae sedis</taxon>
        <taxon>Mucoromycota</taxon>
        <taxon>Mucoromycotina</taxon>
        <taxon>Endogonomycetes</taxon>
        <taxon>Endogonales</taxon>
        <taxon>Endogonales incertae sedis</taxon>
        <taxon>Bifiguratus</taxon>
    </lineage>
</organism>
<proteinExistence type="inferred from homology"/>
<dbReference type="OrthoDB" id="542917at2759"/>
<evidence type="ECO:0000256" key="12">
    <source>
        <dbReference type="ARBA" id="ARBA00023136"/>
    </source>
</evidence>
<dbReference type="InterPro" id="IPR036322">
    <property type="entry name" value="WD40_repeat_dom_sf"/>
</dbReference>
<evidence type="ECO:0000256" key="6">
    <source>
        <dbReference type="ARBA" id="ARBA00022448"/>
    </source>
</evidence>
<dbReference type="GO" id="GO:0030127">
    <property type="term" value="C:COPII vesicle coat"/>
    <property type="evidence" value="ECO:0007669"/>
    <property type="project" value="TreeGrafter"/>
</dbReference>
<dbReference type="Gene3D" id="2.130.10.10">
    <property type="entry name" value="YVTN repeat-like/Quinoprotein amine dehydrogenase"/>
    <property type="match status" value="1"/>
</dbReference>
<protein>
    <recommendedName>
        <fullName evidence="5">Protein transport protein SEC31</fullName>
    </recommendedName>
    <alternativeName>
        <fullName evidence="4">Protein transport protein sec31</fullName>
    </alternativeName>
</protein>
<dbReference type="PANTHER" id="PTHR13923:SF11">
    <property type="entry name" value="SECRETORY 31, ISOFORM D"/>
    <property type="match status" value="1"/>
</dbReference>
<evidence type="ECO:0000256" key="7">
    <source>
        <dbReference type="ARBA" id="ARBA00022574"/>
    </source>
</evidence>